<accession>A0AA88KLV4</accession>
<evidence type="ECO:0000313" key="1">
    <source>
        <dbReference type="EMBL" id="KAG2379334.1"/>
    </source>
</evidence>
<keyword evidence="2" id="KW-1185">Reference proteome</keyword>
<proteinExistence type="predicted"/>
<protein>
    <submittedName>
        <fullName evidence="1">Uncharacterized protein</fullName>
    </submittedName>
</protein>
<comment type="caution">
    <text evidence="1">The sequence shown here is derived from an EMBL/GenBank/DDBJ whole genome shotgun (WGS) entry which is preliminary data.</text>
</comment>
<dbReference type="GeneID" id="68099927"/>
<dbReference type="EMBL" id="PYSW02000029">
    <property type="protein sequence ID" value="KAG2379334.1"/>
    <property type="molecule type" value="Genomic_DNA"/>
</dbReference>
<organism evidence="1 2">
    <name type="scientific">Naegleria lovaniensis</name>
    <name type="common">Amoeba</name>
    <dbReference type="NCBI Taxonomy" id="51637"/>
    <lineage>
        <taxon>Eukaryota</taxon>
        <taxon>Discoba</taxon>
        <taxon>Heterolobosea</taxon>
        <taxon>Tetramitia</taxon>
        <taxon>Eutetramitia</taxon>
        <taxon>Vahlkampfiidae</taxon>
        <taxon>Naegleria</taxon>
    </lineage>
</organism>
<dbReference type="AlphaFoldDB" id="A0AA88KLV4"/>
<evidence type="ECO:0000313" key="2">
    <source>
        <dbReference type="Proteomes" id="UP000816034"/>
    </source>
</evidence>
<reference evidence="1 2" key="1">
    <citation type="journal article" date="2018" name="BMC Genomics">
        <title>The genome of Naegleria lovaniensis, the basis for a comparative approach to unravel pathogenicity factors of the human pathogenic amoeba N. fowleri.</title>
        <authorList>
            <person name="Liechti N."/>
            <person name="Schurch N."/>
            <person name="Bruggmann R."/>
            <person name="Wittwer M."/>
        </authorList>
    </citation>
    <scope>NUCLEOTIDE SEQUENCE [LARGE SCALE GENOMIC DNA]</scope>
    <source>
        <strain evidence="1 2">ATCC 30569</strain>
    </source>
</reference>
<name>A0AA88KLV4_NAELO</name>
<sequence>MDLQDDNDEKTLGDVIMEKDQDEYGDDDEWLEDVSSTFKDGDRNRFMLSLPFIQLLERLMVQQQQHNEFDEYMDGVLDRHYYRCEGSSVHEILNTKSIQKTVLMMRSTLQAHHPIIE</sequence>
<dbReference type="Proteomes" id="UP000816034">
    <property type="component" value="Unassembled WGS sequence"/>
</dbReference>
<dbReference type="RefSeq" id="XP_044546596.1">
    <property type="nucleotide sequence ID" value="XM_044697442.1"/>
</dbReference>
<gene>
    <name evidence="1" type="ORF">C9374_007473</name>
</gene>